<comment type="caution">
    <text evidence="1">The sequence shown here is derived from an EMBL/GenBank/DDBJ whole genome shotgun (WGS) entry which is preliminary data.</text>
</comment>
<gene>
    <name evidence="1" type="ORF">BN874_200071</name>
</gene>
<dbReference type="OrthoDB" id="9778801at2"/>
<reference evidence="1 2" key="1">
    <citation type="journal article" date="2014" name="ISME J.">
        <title>Candidatus Competibacter-lineage genomes retrieved from metagenomes reveal functional metabolic diversity.</title>
        <authorList>
            <person name="McIlroy S.J."/>
            <person name="Albertsen M."/>
            <person name="Andresen E.K."/>
            <person name="Saunders A.M."/>
            <person name="Kristiansen R."/>
            <person name="Stokholm-Bjerregaard M."/>
            <person name="Nielsen K.L."/>
            <person name="Nielsen P.H."/>
        </authorList>
    </citation>
    <scope>NUCLEOTIDE SEQUENCE [LARGE SCALE GENOMIC DNA]</scope>
    <source>
        <strain evidence="1 2">Run_B_J11</strain>
    </source>
</reference>
<organism evidence="1 2">
    <name type="scientific">Candidatus Contendobacter odensis Run_B_J11</name>
    <dbReference type="NCBI Taxonomy" id="1400861"/>
    <lineage>
        <taxon>Bacteria</taxon>
        <taxon>Pseudomonadati</taxon>
        <taxon>Pseudomonadota</taxon>
        <taxon>Gammaproteobacteria</taxon>
        <taxon>Candidatus Competibacteraceae</taxon>
        <taxon>Candidatus Contendibacter</taxon>
    </lineage>
</organism>
<dbReference type="AlphaFoldDB" id="A0A7U7J3W1"/>
<accession>A0A7U7J3W1</accession>
<dbReference type="RefSeq" id="WP_081756260.1">
    <property type="nucleotide sequence ID" value="NZ_CBTK010000113.1"/>
</dbReference>
<keyword evidence="2" id="KW-1185">Reference proteome</keyword>
<dbReference type="EMBL" id="CBTK010000113">
    <property type="protein sequence ID" value="CDH45001.1"/>
    <property type="molecule type" value="Genomic_DNA"/>
</dbReference>
<dbReference type="Proteomes" id="UP000019184">
    <property type="component" value="Unassembled WGS sequence"/>
</dbReference>
<dbReference type="PANTHER" id="PTHR33973:SF4">
    <property type="entry name" value="OS07G0153300 PROTEIN"/>
    <property type="match status" value="1"/>
</dbReference>
<proteinExistence type="predicted"/>
<protein>
    <recommendedName>
        <fullName evidence="3">Chromosome partitioning protein ParA</fullName>
    </recommendedName>
</protein>
<evidence type="ECO:0008006" key="3">
    <source>
        <dbReference type="Google" id="ProtNLM"/>
    </source>
</evidence>
<dbReference type="Pfam" id="PF07103">
    <property type="entry name" value="DUF1365"/>
    <property type="match status" value="1"/>
</dbReference>
<dbReference type="PANTHER" id="PTHR33973">
    <property type="entry name" value="OS07G0153300 PROTEIN"/>
    <property type="match status" value="1"/>
</dbReference>
<name>A0A7U7J3W1_9GAMM</name>
<evidence type="ECO:0000313" key="2">
    <source>
        <dbReference type="Proteomes" id="UP000019184"/>
    </source>
</evidence>
<dbReference type="InterPro" id="IPR010775">
    <property type="entry name" value="DUF1365"/>
</dbReference>
<sequence>MHSSLYVGHVAHRRFSPRPHQFRYKLFMVYLDLAELDTVFKGRWLWSASRPALAWFRRRDHFGDPNLPLDAYVRDLAEKQTGRRPQGPIRLLTHLRYFGYCINPISVYYCFTPDGAQIDTLVAEVTNTPWGERIGYVLDVAGQTGGKQQAEFQKAMHVSPFLPMDLRYGWHSTAPGPHLAVHLDVFKGQSRLLDATLSLRRQPLGGRSMAGVLIRFPWMTLKVIAAIYWEAVRLLWKRIPLFPPPPTPGNPAEN</sequence>
<evidence type="ECO:0000313" key="1">
    <source>
        <dbReference type="EMBL" id="CDH45001.1"/>
    </source>
</evidence>